<dbReference type="InterPro" id="IPR001767">
    <property type="entry name" value="Hedgehog_Hint"/>
</dbReference>
<dbReference type="Proteomes" id="UP000663829">
    <property type="component" value="Unassembled WGS sequence"/>
</dbReference>
<dbReference type="AlphaFoldDB" id="A0A814M3C4"/>
<dbReference type="InterPro" id="IPR003587">
    <property type="entry name" value="Hint_dom_N"/>
</dbReference>
<organism evidence="5 9">
    <name type="scientific">Didymodactylos carnosus</name>
    <dbReference type="NCBI Taxonomy" id="1234261"/>
    <lineage>
        <taxon>Eukaryota</taxon>
        <taxon>Metazoa</taxon>
        <taxon>Spiralia</taxon>
        <taxon>Gnathifera</taxon>
        <taxon>Rotifera</taxon>
        <taxon>Eurotatoria</taxon>
        <taxon>Bdelloidea</taxon>
        <taxon>Philodinida</taxon>
        <taxon>Philodinidae</taxon>
        <taxon>Didymodactylos</taxon>
    </lineage>
</organism>
<evidence type="ECO:0000313" key="6">
    <source>
        <dbReference type="EMBL" id="CAF1170383.1"/>
    </source>
</evidence>
<protein>
    <recommendedName>
        <fullName evidence="4">Hint domain-containing protein</fullName>
    </recommendedName>
</protein>
<reference evidence="5" key="1">
    <citation type="submission" date="2021-02" db="EMBL/GenBank/DDBJ databases">
        <authorList>
            <person name="Nowell W R."/>
        </authorList>
    </citation>
    <scope>NUCLEOTIDE SEQUENCE</scope>
</reference>
<sequence length="406" mass="42929">MCVDGSGNVYVTGSSNNRVQRWAPGATFGTTVAGGNGVGLGANQLRGATTVSVDSSNNLWVCDASNNRVMKYAAGSTSGTVVAGLNGTYGNATNQLYFPYATYLDSNQNLYVADDGNARVLKFLPGNSNGIIVGGGYPYNHSGATGWYGLTVDDQGYSYTVGAYMRVERWAPNGTLDQIAIDYNYSNPYAGLVSPKAVILDSQGNLVVADSWGILKFDIECGTNLTATATLSSPTTSMRRASSSSSLGNNSSTTATLASSSSSTAPATTASSSDQNNSSKGCFSVDSAVKMFDGTYKEIAKLQPGDRVAAPMDSSDDGTDIVLMLDSESNKQVPFYTIEAECDKKLSLTSNHLLPIRSSDSMIYKLAKDIKVGDFVYNEQLIPTEVRNITIEIKTGYYAPMSESGM</sequence>
<comment type="caution">
    <text evidence="5">The sequence shown here is derived from an EMBL/GenBank/DDBJ whole genome shotgun (WGS) entry which is preliminary data.</text>
</comment>
<dbReference type="SUPFAM" id="SSF51294">
    <property type="entry name" value="Hedgehog/intein (Hint) domain"/>
    <property type="match status" value="1"/>
</dbReference>
<dbReference type="PANTHER" id="PTHR11889:SF31">
    <property type="entry name" value="PROTEIN HEDGEHOG"/>
    <property type="match status" value="1"/>
</dbReference>
<dbReference type="CDD" id="cd00081">
    <property type="entry name" value="Hint"/>
    <property type="match status" value="1"/>
</dbReference>
<dbReference type="PROSITE" id="PS51125">
    <property type="entry name" value="NHL"/>
    <property type="match status" value="1"/>
</dbReference>
<dbReference type="EMBL" id="CAJNOK010012756">
    <property type="protein sequence ID" value="CAF1170383.1"/>
    <property type="molecule type" value="Genomic_DNA"/>
</dbReference>
<gene>
    <name evidence="5" type="ORF">GPM918_LOCUS17351</name>
    <name evidence="6" type="ORF">OVA965_LOCUS22539</name>
    <name evidence="7" type="ORF">SRO942_LOCUS17347</name>
    <name evidence="8" type="ORF">TMI583_LOCUS23251</name>
</gene>
<evidence type="ECO:0000313" key="8">
    <source>
        <dbReference type="EMBL" id="CAF3981683.1"/>
    </source>
</evidence>
<evidence type="ECO:0000256" key="2">
    <source>
        <dbReference type="PROSITE-ProRule" id="PRU00504"/>
    </source>
</evidence>
<evidence type="ECO:0000313" key="9">
    <source>
        <dbReference type="Proteomes" id="UP000663829"/>
    </source>
</evidence>
<evidence type="ECO:0000256" key="1">
    <source>
        <dbReference type="ARBA" id="ARBA00022737"/>
    </source>
</evidence>
<feature type="domain" description="Hint" evidence="4">
    <location>
        <begin position="280"/>
        <end position="380"/>
    </location>
</feature>
<evidence type="ECO:0000313" key="7">
    <source>
        <dbReference type="EMBL" id="CAF3839453.1"/>
    </source>
</evidence>
<dbReference type="CDD" id="cd05819">
    <property type="entry name" value="NHL"/>
    <property type="match status" value="1"/>
</dbReference>
<feature type="repeat" description="NHL" evidence="2">
    <location>
        <begin position="41"/>
        <end position="75"/>
    </location>
</feature>
<dbReference type="Proteomes" id="UP000682733">
    <property type="component" value="Unassembled WGS sequence"/>
</dbReference>
<dbReference type="InterPro" id="IPR050387">
    <property type="entry name" value="Hedgehog_Signaling"/>
</dbReference>
<dbReference type="EMBL" id="CAJOBA010034278">
    <property type="protein sequence ID" value="CAF3981683.1"/>
    <property type="molecule type" value="Genomic_DNA"/>
</dbReference>
<dbReference type="InterPro" id="IPR001258">
    <property type="entry name" value="NHL_repeat"/>
</dbReference>
<proteinExistence type="predicted"/>
<dbReference type="PANTHER" id="PTHR11889">
    <property type="entry name" value="HEDGEHOG"/>
    <property type="match status" value="1"/>
</dbReference>
<dbReference type="Pfam" id="PF01079">
    <property type="entry name" value="Hint"/>
    <property type="match status" value="1"/>
</dbReference>
<accession>A0A814M3C4</accession>
<name>A0A814M3C4_9BILA</name>
<keyword evidence="9" id="KW-1185">Reference proteome</keyword>
<keyword evidence="1" id="KW-0677">Repeat</keyword>
<dbReference type="OrthoDB" id="342730at2759"/>
<dbReference type="SMART" id="SM00306">
    <property type="entry name" value="HintN"/>
    <property type="match status" value="1"/>
</dbReference>
<evidence type="ECO:0000259" key="4">
    <source>
        <dbReference type="SMART" id="SM00306"/>
    </source>
</evidence>
<dbReference type="Gene3D" id="2.120.10.30">
    <property type="entry name" value="TolB, C-terminal domain"/>
    <property type="match status" value="1"/>
</dbReference>
<feature type="compositionally biased region" description="Low complexity" evidence="3">
    <location>
        <begin position="232"/>
        <end position="273"/>
    </location>
</feature>
<dbReference type="Gene3D" id="2.170.16.10">
    <property type="entry name" value="Hedgehog/Intein (Hint) domain"/>
    <property type="match status" value="1"/>
</dbReference>
<dbReference type="Proteomes" id="UP000677228">
    <property type="component" value="Unassembled WGS sequence"/>
</dbReference>
<dbReference type="InterPro" id="IPR036844">
    <property type="entry name" value="Hint_dom_sf"/>
</dbReference>
<evidence type="ECO:0000256" key="3">
    <source>
        <dbReference type="SAM" id="MobiDB-lite"/>
    </source>
</evidence>
<dbReference type="GO" id="GO:0016540">
    <property type="term" value="P:protein autoprocessing"/>
    <property type="evidence" value="ECO:0007669"/>
    <property type="project" value="InterPro"/>
</dbReference>
<dbReference type="EMBL" id="CAJNOQ010004752">
    <property type="protein sequence ID" value="CAF1072559.1"/>
    <property type="molecule type" value="Genomic_DNA"/>
</dbReference>
<dbReference type="EMBL" id="CAJOBC010004751">
    <property type="protein sequence ID" value="CAF3839453.1"/>
    <property type="molecule type" value="Genomic_DNA"/>
</dbReference>
<dbReference type="InterPro" id="IPR011042">
    <property type="entry name" value="6-blade_b-propeller_TolB-like"/>
</dbReference>
<dbReference type="SUPFAM" id="SSF63829">
    <property type="entry name" value="Calcium-dependent phosphotriesterase"/>
    <property type="match status" value="1"/>
</dbReference>
<feature type="region of interest" description="Disordered" evidence="3">
    <location>
        <begin position="232"/>
        <end position="279"/>
    </location>
</feature>
<dbReference type="Proteomes" id="UP000681722">
    <property type="component" value="Unassembled WGS sequence"/>
</dbReference>
<evidence type="ECO:0000313" key="5">
    <source>
        <dbReference type="EMBL" id="CAF1072559.1"/>
    </source>
</evidence>